<evidence type="ECO:0000256" key="9">
    <source>
        <dbReference type="RuleBase" id="RU362042"/>
    </source>
</evidence>
<dbReference type="CDD" id="cd06530">
    <property type="entry name" value="S26_SPase_I"/>
    <property type="match status" value="1"/>
</dbReference>
<keyword evidence="5 8" id="KW-0645">Protease</keyword>
<dbReference type="EMBL" id="LFVU01000008">
    <property type="protein sequence ID" value="KMT22438.1"/>
    <property type="molecule type" value="Genomic_DNA"/>
</dbReference>
<dbReference type="AlphaFoldDB" id="A0A0J8DDZ3"/>
<comment type="similarity">
    <text evidence="3 9">Belongs to the peptidase S26 family.</text>
</comment>
<feature type="transmembrane region" description="Helical" evidence="8">
    <location>
        <begin position="12"/>
        <end position="30"/>
    </location>
</feature>
<evidence type="ECO:0000256" key="1">
    <source>
        <dbReference type="ARBA" id="ARBA00000677"/>
    </source>
</evidence>
<dbReference type="InterPro" id="IPR019757">
    <property type="entry name" value="Pept_S26A_signal_pept_1_Lys-AS"/>
</dbReference>
<dbReference type="PATRIC" id="fig|1121307.3.peg.237"/>
<dbReference type="Pfam" id="PF10502">
    <property type="entry name" value="Peptidase_S26"/>
    <property type="match status" value="1"/>
</dbReference>
<dbReference type="InterPro" id="IPR000223">
    <property type="entry name" value="Pept_S26A_signal_pept_1"/>
</dbReference>
<feature type="active site" evidence="7">
    <location>
        <position position="82"/>
    </location>
</feature>
<evidence type="ECO:0000256" key="4">
    <source>
        <dbReference type="ARBA" id="ARBA00013208"/>
    </source>
</evidence>
<evidence type="ECO:0000256" key="7">
    <source>
        <dbReference type="PIRSR" id="PIRSR600223-1"/>
    </source>
</evidence>
<name>A0A0J8DDZ3_CLOCY</name>
<evidence type="ECO:0000259" key="10">
    <source>
        <dbReference type="Pfam" id="PF10502"/>
    </source>
</evidence>
<gene>
    <name evidence="11" type="primary">lepB</name>
    <name evidence="11" type="ORF">CLCY_12c00210</name>
</gene>
<dbReference type="PANTHER" id="PTHR43390:SF1">
    <property type="entry name" value="CHLOROPLAST PROCESSING PEPTIDASE"/>
    <property type="match status" value="1"/>
</dbReference>
<dbReference type="PROSITE" id="PS00501">
    <property type="entry name" value="SPASE_I_1"/>
    <property type="match status" value="1"/>
</dbReference>
<evidence type="ECO:0000256" key="3">
    <source>
        <dbReference type="ARBA" id="ARBA00009370"/>
    </source>
</evidence>
<sequence>MKSALSKIVEWIVCIVIAFVLTFLLKTYLFDIIRVSGDSMYSTLHNRDMLGVEKVSLFKKDFKHGDIIIFDPGSKGQGIYIKRIIGLPGDTVEIKDGGVYVNDKHLNETYLDPNTYTDNDLKISIKEGYVFVLGDNREVSEDSRNIGPVPIENIKGHAIFRFFPFNNIGRIK</sequence>
<evidence type="ECO:0000256" key="6">
    <source>
        <dbReference type="ARBA" id="ARBA00022801"/>
    </source>
</evidence>
<feature type="active site" evidence="7">
    <location>
        <position position="39"/>
    </location>
</feature>
<reference evidence="11 12" key="1">
    <citation type="submission" date="2015-06" db="EMBL/GenBank/DDBJ databases">
        <title>Draft genome sequence of the purine-degrading Clostridium cylindrosporum HC-1 (DSM 605).</title>
        <authorList>
            <person name="Poehlein A."/>
            <person name="Schiel-Bengelsdorf B."/>
            <person name="Bengelsdorf F."/>
            <person name="Daniel R."/>
            <person name="Duerre P."/>
        </authorList>
    </citation>
    <scope>NUCLEOTIDE SEQUENCE [LARGE SCALE GENOMIC DNA]</scope>
    <source>
        <strain evidence="11 12">DSM 605</strain>
    </source>
</reference>
<dbReference type="Gene3D" id="2.10.109.10">
    <property type="entry name" value="Umud Fragment, subunit A"/>
    <property type="match status" value="1"/>
</dbReference>
<comment type="catalytic activity">
    <reaction evidence="1 8">
        <text>Cleavage of hydrophobic, N-terminal signal or leader sequences from secreted and periplasmic proteins.</text>
        <dbReference type="EC" id="3.4.21.89"/>
    </reaction>
</comment>
<evidence type="ECO:0000256" key="5">
    <source>
        <dbReference type="ARBA" id="ARBA00022670"/>
    </source>
</evidence>
<evidence type="ECO:0000313" key="11">
    <source>
        <dbReference type="EMBL" id="KMT22438.1"/>
    </source>
</evidence>
<dbReference type="RefSeq" id="WP_048570004.1">
    <property type="nucleotide sequence ID" value="NZ_LFVU01000008.1"/>
</dbReference>
<organism evidence="11 12">
    <name type="scientific">Clostridium cylindrosporum DSM 605</name>
    <dbReference type="NCBI Taxonomy" id="1121307"/>
    <lineage>
        <taxon>Bacteria</taxon>
        <taxon>Bacillati</taxon>
        <taxon>Bacillota</taxon>
        <taxon>Clostridia</taxon>
        <taxon>Eubacteriales</taxon>
        <taxon>Clostridiaceae</taxon>
        <taxon>Clostridium</taxon>
    </lineage>
</organism>
<keyword evidence="8" id="KW-0812">Transmembrane</keyword>
<dbReference type="PROSITE" id="PS00761">
    <property type="entry name" value="SPASE_I_3"/>
    <property type="match status" value="1"/>
</dbReference>
<dbReference type="InterPro" id="IPR019756">
    <property type="entry name" value="Pept_S26A_signal_pept_1_Ser-AS"/>
</dbReference>
<dbReference type="InterPro" id="IPR019533">
    <property type="entry name" value="Peptidase_S26"/>
</dbReference>
<dbReference type="GO" id="GO:0005886">
    <property type="term" value="C:plasma membrane"/>
    <property type="evidence" value="ECO:0007669"/>
    <property type="project" value="UniProtKB-SubCell"/>
</dbReference>
<proteinExistence type="inferred from homology"/>
<dbReference type="GO" id="GO:0004252">
    <property type="term" value="F:serine-type endopeptidase activity"/>
    <property type="evidence" value="ECO:0007669"/>
    <property type="project" value="InterPro"/>
</dbReference>
<dbReference type="SUPFAM" id="SSF51306">
    <property type="entry name" value="LexA/Signal peptidase"/>
    <property type="match status" value="1"/>
</dbReference>
<dbReference type="Proteomes" id="UP000036756">
    <property type="component" value="Unassembled WGS sequence"/>
</dbReference>
<dbReference type="GO" id="GO:0009003">
    <property type="term" value="F:signal peptidase activity"/>
    <property type="evidence" value="ECO:0007669"/>
    <property type="project" value="UniProtKB-EC"/>
</dbReference>
<dbReference type="PANTHER" id="PTHR43390">
    <property type="entry name" value="SIGNAL PEPTIDASE I"/>
    <property type="match status" value="1"/>
</dbReference>
<dbReference type="EC" id="3.4.21.89" evidence="4 8"/>
<keyword evidence="8" id="KW-0472">Membrane</keyword>
<protein>
    <recommendedName>
        <fullName evidence="4 8">Signal peptidase I</fullName>
        <ecNumber evidence="4 8">3.4.21.89</ecNumber>
    </recommendedName>
</protein>
<accession>A0A0J8DDZ3</accession>
<evidence type="ECO:0000256" key="8">
    <source>
        <dbReference type="RuleBase" id="RU003993"/>
    </source>
</evidence>
<comment type="caution">
    <text evidence="11">The sequence shown here is derived from an EMBL/GenBank/DDBJ whole genome shotgun (WGS) entry which is preliminary data.</text>
</comment>
<dbReference type="GO" id="GO:0006465">
    <property type="term" value="P:signal peptide processing"/>
    <property type="evidence" value="ECO:0007669"/>
    <property type="project" value="InterPro"/>
</dbReference>
<dbReference type="STRING" id="1121307.CLCY_12c00210"/>
<keyword evidence="6 8" id="KW-0378">Hydrolase</keyword>
<keyword evidence="8" id="KW-1133">Transmembrane helix</keyword>
<keyword evidence="12" id="KW-1185">Reference proteome</keyword>
<dbReference type="PRINTS" id="PR00727">
    <property type="entry name" value="LEADERPTASE"/>
</dbReference>
<evidence type="ECO:0000313" key="12">
    <source>
        <dbReference type="Proteomes" id="UP000036756"/>
    </source>
</evidence>
<evidence type="ECO:0000256" key="2">
    <source>
        <dbReference type="ARBA" id="ARBA00004401"/>
    </source>
</evidence>
<comment type="subcellular location">
    <subcellularLocation>
        <location evidence="2">Cell membrane</location>
        <topology evidence="2">Single-pass type II membrane protein</topology>
    </subcellularLocation>
    <subcellularLocation>
        <location evidence="9">Membrane</location>
        <topology evidence="9">Single-pass type II membrane protein</topology>
    </subcellularLocation>
</comment>
<feature type="domain" description="Peptidase S26" evidence="10">
    <location>
        <begin position="9"/>
        <end position="163"/>
    </location>
</feature>
<dbReference type="NCBIfam" id="TIGR02227">
    <property type="entry name" value="sigpep_I_bact"/>
    <property type="match status" value="1"/>
</dbReference>
<dbReference type="InterPro" id="IPR036286">
    <property type="entry name" value="LexA/Signal_pep-like_sf"/>
</dbReference>
<dbReference type="InterPro" id="IPR019758">
    <property type="entry name" value="Pept_S26A_signal_pept_1_CS"/>
</dbReference>
<dbReference type="PROSITE" id="PS00760">
    <property type="entry name" value="SPASE_I_2"/>
    <property type="match status" value="1"/>
</dbReference>